<dbReference type="SUPFAM" id="SSF48498">
    <property type="entry name" value="Tetracyclin repressor-like, C-terminal domain"/>
    <property type="match status" value="1"/>
</dbReference>
<dbReference type="SUPFAM" id="SSF46689">
    <property type="entry name" value="Homeodomain-like"/>
    <property type="match status" value="1"/>
</dbReference>
<accession>A0ABT1VAI9</accession>
<dbReference type="InterPro" id="IPR050109">
    <property type="entry name" value="HTH-type_TetR-like_transc_reg"/>
</dbReference>
<dbReference type="Proteomes" id="UP001204746">
    <property type="component" value="Unassembled WGS sequence"/>
</dbReference>
<dbReference type="Gene3D" id="1.10.357.10">
    <property type="entry name" value="Tetracycline Repressor, domain 2"/>
    <property type="match status" value="1"/>
</dbReference>
<dbReference type="InterPro" id="IPR009057">
    <property type="entry name" value="Homeodomain-like_sf"/>
</dbReference>
<evidence type="ECO:0000256" key="3">
    <source>
        <dbReference type="ARBA" id="ARBA00023163"/>
    </source>
</evidence>
<evidence type="ECO:0000259" key="5">
    <source>
        <dbReference type="PROSITE" id="PS50977"/>
    </source>
</evidence>
<organism evidence="6 7">
    <name type="scientific">Streptomyces rugosispiralis</name>
    <dbReference type="NCBI Taxonomy" id="2967341"/>
    <lineage>
        <taxon>Bacteria</taxon>
        <taxon>Bacillati</taxon>
        <taxon>Actinomycetota</taxon>
        <taxon>Actinomycetes</taxon>
        <taxon>Kitasatosporales</taxon>
        <taxon>Streptomycetaceae</taxon>
        <taxon>Streptomyces</taxon>
    </lineage>
</organism>
<sequence>MTSPKALRRDARDNIAKLRAAALEVFSAKGLNAPLDEIAQIAGVSIGTLYNRFGSREALINAVLPDVAGHRLQSLRSDVEAQPTARGRLEAFVRGMIALQQDDPALNDAILRRFPDATAVQGVCEVSTALGRQLVRDAHQEGSLAPDFTEDDLLRLLWLAGTASREPSRPAGWQRILDRALASAWLDCAEQPSVAPQPRNGTAEPTA</sequence>
<evidence type="ECO:0000256" key="4">
    <source>
        <dbReference type="PROSITE-ProRule" id="PRU00335"/>
    </source>
</evidence>
<reference evidence="6 7" key="1">
    <citation type="submission" date="2022-07" db="EMBL/GenBank/DDBJ databases">
        <authorList>
            <person name="Phongsopitanun W."/>
            <person name="Tanasupawat S."/>
        </authorList>
    </citation>
    <scope>NUCLEOTIDE SEQUENCE [LARGE SCALE GENOMIC DNA]</scope>
    <source>
        <strain evidence="6 7">RCU-064</strain>
    </source>
</reference>
<name>A0ABT1VAI9_9ACTN</name>
<dbReference type="RefSeq" id="WP_256655063.1">
    <property type="nucleotide sequence ID" value="NZ_JANIAA010000045.1"/>
</dbReference>
<evidence type="ECO:0000256" key="1">
    <source>
        <dbReference type="ARBA" id="ARBA00023015"/>
    </source>
</evidence>
<feature type="DNA-binding region" description="H-T-H motif" evidence="4">
    <location>
        <begin position="34"/>
        <end position="53"/>
    </location>
</feature>
<feature type="domain" description="HTH tetR-type" evidence="5">
    <location>
        <begin position="12"/>
        <end position="71"/>
    </location>
</feature>
<dbReference type="PROSITE" id="PS50977">
    <property type="entry name" value="HTH_TETR_2"/>
    <property type="match status" value="1"/>
</dbReference>
<keyword evidence="2 4" id="KW-0238">DNA-binding</keyword>
<keyword evidence="3" id="KW-0804">Transcription</keyword>
<dbReference type="InterPro" id="IPR036271">
    <property type="entry name" value="Tet_transcr_reg_TetR-rel_C_sf"/>
</dbReference>
<dbReference type="PANTHER" id="PTHR30055:SF234">
    <property type="entry name" value="HTH-TYPE TRANSCRIPTIONAL REGULATOR BETI"/>
    <property type="match status" value="1"/>
</dbReference>
<dbReference type="PRINTS" id="PR00455">
    <property type="entry name" value="HTHTETR"/>
</dbReference>
<keyword evidence="7" id="KW-1185">Reference proteome</keyword>
<comment type="caution">
    <text evidence="6">The sequence shown here is derived from an EMBL/GenBank/DDBJ whole genome shotgun (WGS) entry which is preliminary data.</text>
</comment>
<gene>
    <name evidence="6" type="ORF">NP777_39855</name>
</gene>
<evidence type="ECO:0000256" key="2">
    <source>
        <dbReference type="ARBA" id="ARBA00023125"/>
    </source>
</evidence>
<evidence type="ECO:0000313" key="7">
    <source>
        <dbReference type="Proteomes" id="UP001204746"/>
    </source>
</evidence>
<dbReference type="EMBL" id="JANIAA010000045">
    <property type="protein sequence ID" value="MCQ8194287.1"/>
    <property type="molecule type" value="Genomic_DNA"/>
</dbReference>
<proteinExistence type="predicted"/>
<dbReference type="PANTHER" id="PTHR30055">
    <property type="entry name" value="HTH-TYPE TRANSCRIPTIONAL REGULATOR RUTR"/>
    <property type="match status" value="1"/>
</dbReference>
<keyword evidence="1" id="KW-0805">Transcription regulation</keyword>
<dbReference type="InterPro" id="IPR001647">
    <property type="entry name" value="HTH_TetR"/>
</dbReference>
<protein>
    <submittedName>
        <fullName evidence="6">TetR/AcrR family transcriptional regulator</fullName>
    </submittedName>
</protein>
<evidence type="ECO:0000313" key="6">
    <source>
        <dbReference type="EMBL" id="MCQ8194287.1"/>
    </source>
</evidence>
<dbReference type="Pfam" id="PF00440">
    <property type="entry name" value="TetR_N"/>
    <property type="match status" value="1"/>
</dbReference>